<sequence>MEIDCVVAGVDGSPESLRAVDWAADEAFRREVGLRLVHACLWERYEAGTPDEEGPNSVRAVARTLLDAAARRARGRRPGIAVDTEVIPEETVAALLGLGRLAPLLVLGSRGHGGFAGLPLGSVSRRVAARATYPVVVVRGAEQVGARRHGRVLVGAVPHEAGPAVAFAAEEARLWHAELRVVSVGETDGGTADSSVLPAAGATTERAGELVAALPAPADTNGGVRGRARRRHAAAALLEAAADVDLVVVGARRPEGRAGWEPGPVDDALLRHAPCPVAVVPHP</sequence>
<feature type="domain" description="UspA" evidence="2">
    <location>
        <begin position="151"/>
        <end position="281"/>
    </location>
</feature>
<dbReference type="PANTHER" id="PTHR46268:SF6">
    <property type="entry name" value="UNIVERSAL STRESS PROTEIN UP12"/>
    <property type="match status" value="1"/>
</dbReference>
<proteinExistence type="inferred from homology"/>
<feature type="domain" description="UspA" evidence="2">
    <location>
        <begin position="6"/>
        <end position="139"/>
    </location>
</feature>
<dbReference type="SUPFAM" id="SSF52402">
    <property type="entry name" value="Adenine nucleotide alpha hydrolases-like"/>
    <property type="match status" value="2"/>
</dbReference>
<dbReference type="PRINTS" id="PR01438">
    <property type="entry name" value="UNVRSLSTRESS"/>
</dbReference>
<comment type="similarity">
    <text evidence="1">Belongs to the universal stress protein A family.</text>
</comment>
<organism evidence="3 4">
    <name type="scientific">Kitasatospora nipponensis</name>
    <dbReference type="NCBI Taxonomy" id="258049"/>
    <lineage>
        <taxon>Bacteria</taxon>
        <taxon>Bacillati</taxon>
        <taxon>Actinomycetota</taxon>
        <taxon>Actinomycetes</taxon>
        <taxon>Kitasatosporales</taxon>
        <taxon>Streptomycetaceae</taxon>
        <taxon>Kitasatospora</taxon>
    </lineage>
</organism>
<accession>A0ABN1W258</accession>
<evidence type="ECO:0000313" key="3">
    <source>
        <dbReference type="EMBL" id="GAA1227757.1"/>
    </source>
</evidence>
<evidence type="ECO:0000313" key="4">
    <source>
        <dbReference type="Proteomes" id="UP001500037"/>
    </source>
</evidence>
<dbReference type="EMBL" id="BAAALF010000020">
    <property type="protein sequence ID" value="GAA1227757.1"/>
    <property type="molecule type" value="Genomic_DNA"/>
</dbReference>
<gene>
    <name evidence="3" type="ORF">GCM10009665_17840</name>
</gene>
<evidence type="ECO:0000259" key="2">
    <source>
        <dbReference type="Pfam" id="PF00582"/>
    </source>
</evidence>
<dbReference type="RefSeq" id="WP_344440712.1">
    <property type="nucleotide sequence ID" value="NZ_BAAALF010000020.1"/>
</dbReference>
<reference evidence="3 4" key="1">
    <citation type="journal article" date="2019" name="Int. J. Syst. Evol. Microbiol.">
        <title>The Global Catalogue of Microorganisms (GCM) 10K type strain sequencing project: providing services to taxonomists for standard genome sequencing and annotation.</title>
        <authorList>
            <consortium name="The Broad Institute Genomics Platform"/>
            <consortium name="The Broad Institute Genome Sequencing Center for Infectious Disease"/>
            <person name="Wu L."/>
            <person name="Ma J."/>
        </authorList>
    </citation>
    <scope>NUCLEOTIDE SEQUENCE [LARGE SCALE GENOMIC DNA]</scope>
    <source>
        <strain evidence="3 4">JCM 13004</strain>
    </source>
</reference>
<dbReference type="Gene3D" id="3.40.50.620">
    <property type="entry name" value="HUPs"/>
    <property type="match status" value="2"/>
</dbReference>
<dbReference type="InterPro" id="IPR006016">
    <property type="entry name" value="UspA"/>
</dbReference>
<dbReference type="PANTHER" id="PTHR46268">
    <property type="entry name" value="STRESS RESPONSE PROTEIN NHAX"/>
    <property type="match status" value="1"/>
</dbReference>
<comment type="caution">
    <text evidence="3">The sequence shown here is derived from an EMBL/GenBank/DDBJ whole genome shotgun (WGS) entry which is preliminary data.</text>
</comment>
<keyword evidence="4" id="KW-1185">Reference proteome</keyword>
<dbReference type="InterPro" id="IPR014729">
    <property type="entry name" value="Rossmann-like_a/b/a_fold"/>
</dbReference>
<name>A0ABN1W258_9ACTN</name>
<protein>
    <submittedName>
        <fullName evidence="3">Universal stress protein</fullName>
    </submittedName>
</protein>
<dbReference type="Pfam" id="PF00582">
    <property type="entry name" value="Usp"/>
    <property type="match status" value="2"/>
</dbReference>
<dbReference type="Proteomes" id="UP001500037">
    <property type="component" value="Unassembled WGS sequence"/>
</dbReference>
<evidence type="ECO:0000256" key="1">
    <source>
        <dbReference type="ARBA" id="ARBA00008791"/>
    </source>
</evidence>
<dbReference type="InterPro" id="IPR006015">
    <property type="entry name" value="Universal_stress_UspA"/>
</dbReference>